<dbReference type="FunFam" id="3.40.50.1820:FF:000255">
    <property type="entry name" value="Alpha/beta hydrolase, putative"/>
    <property type="match status" value="1"/>
</dbReference>
<feature type="transmembrane region" description="Helical" evidence="1">
    <location>
        <begin position="27"/>
        <end position="48"/>
    </location>
</feature>
<keyword evidence="1" id="KW-0812">Transmembrane</keyword>
<keyword evidence="1" id="KW-0472">Membrane</keyword>
<feature type="domain" description="Serine aminopeptidase S33" evidence="2">
    <location>
        <begin position="83"/>
        <end position="336"/>
    </location>
</feature>
<gene>
    <name evidence="3" type="ORF">QBC36DRAFT_336124</name>
</gene>
<dbReference type="Pfam" id="PF12146">
    <property type="entry name" value="Hydrolase_4"/>
    <property type="match status" value="1"/>
</dbReference>
<name>A0AAN6W0N6_9PEZI</name>
<keyword evidence="4" id="KW-1185">Reference proteome</keyword>
<dbReference type="InterPro" id="IPR029058">
    <property type="entry name" value="AB_hydrolase_fold"/>
</dbReference>
<evidence type="ECO:0000313" key="4">
    <source>
        <dbReference type="Proteomes" id="UP001302321"/>
    </source>
</evidence>
<evidence type="ECO:0000313" key="3">
    <source>
        <dbReference type="EMBL" id="KAK4173299.1"/>
    </source>
</evidence>
<reference evidence="3" key="2">
    <citation type="submission" date="2023-05" db="EMBL/GenBank/DDBJ databases">
        <authorList>
            <consortium name="Lawrence Berkeley National Laboratory"/>
            <person name="Steindorff A."/>
            <person name="Hensen N."/>
            <person name="Bonometti L."/>
            <person name="Westerberg I."/>
            <person name="Brannstrom I.O."/>
            <person name="Guillou S."/>
            <person name="Cros-Aarteil S."/>
            <person name="Calhoun S."/>
            <person name="Haridas S."/>
            <person name="Kuo A."/>
            <person name="Mondo S."/>
            <person name="Pangilinan J."/>
            <person name="Riley R."/>
            <person name="Labutti K."/>
            <person name="Andreopoulos B."/>
            <person name="Lipzen A."/>
            <person name="Chen C."/>
            <person name="Yanf M."/>
            <person name="Daum C."/>
            <person name="Ng V."/>
            <person name="Clum A."/>
            <person name="Ohm R."/>
            <person name="Martin F."/>
            <person name="Silar P."/>
            <person name="Natvig D."/>
            <person name="Lalanne C."/>
            <person name="Gautier V."/>
            <person name="Ament-Velasquez S.L."/>
            <person name="Kruys A."/>
            <person name="Hutchinson M.I."/>
            <person name="Powell A.J."/>
            <person name="Barry K."/>
            <person name="Miller A.N."/>
            <person name="Grigoriev I.V."/>
            <person name="Debuchy R."/>
            <person name="Gladieux P."/>
            <person name="Thoren M.H."/>
            <person name="Johannesson H."/>
        </authorList>
    </citation>
    <scope>NUCLEOTIDE SEQUENCE</scope>
    <source>
        <strain evidence="3">CBS 892.96</strain>
    </source>
</reference>
<dbReference type="InterPro" id="IPR051044">
    <property type="entry name" value="MAG_DAG_Lipase"/>
</dbReference>
<organism evidence="3 4">
    <name type="scientific">Triangularia setosa</name>
    <dbReference type="NCBI Taxonomy" id="2587417"/>
    <lineage>
        <taxon>Eukaryota</taxon>
        <taxon>Fungi</taxon>
        <taxon>Dikarya</taxon>
        <taxon>Ascomycota</taxon>
        <taxon>Pezizomycotina</taxon>
        <taxon>Sordariomycetes</taxon>
        <taxon>Sordariomycetidae</taxon>
        <taxon>Sordariales</taxon>
        <taxon>Podosporaceae</taxon>
        <taxon>Triangularia</taxon>
    </lineage>
</organism>
<protein>
    <submittedName>
        <fullName evidence="3">Monoglyceride lipase</fullName>
    </submittedName>
</protein>
<reference evidence="3" key="1">
    <citation type="journal article" date="2023" name="Mol. Phylogenet. Evol.">
        <title>Genome-scale phylogeny and comparative genomics of the fungal order Sordariales.</title>
        <authorList>
            <person name="Hensen N."/>
            <person name="Bonometti L."/>
            <person name="Westerberg I."/>
            <person name="Brannstrom I.O."/>
            <person name="Guillou S."/>
            <person name="Cros-Aarteil S."/>
            <person name="Calhoun S."/>
            <person name="Haridas S."/>
            <person name="Kuo A."/>
            <person name="Mondo S."/>
            <person name="Pangilinan J."/>
            <person name="Riley R."/>
            <person name="LaButti K."/>
            <person name="Andreopoulos B."/>
            <person name="Lipzen A."/>
            <person name="Chen C."/>
            <person name="Yan M."/>
            <person name="Daum C."/>
            <person name="Ng V."/>
            <person name="Clum A."/>
            <person name="Steindorff A."/>
            <person name="Ohm R.A."/>
            <person name="Martin F."/>
            <person name="Silar P."/>
            <person name="Natvig D.O."/>
            <person name="Lalanne C."/>
            <person name="Gautier V."/>
            <person name="Ament-Velasquez S.L."/>
            <person name="Kruys A."/>
            <person name="Hutchinson M.I."/>
            <person name="Powell A.J."/>
            <person name="Barry K."/>
            <person name="Miller A.N."/>
            <person name="Grigoriev I.V."/>
            <person name="Debuchy R."/>
            <person name="Gladieux P."/>
            <person name="Hiltunen Thoren M."/>
            <person name="Johannesson H."/>
        </authorList>
    </citation>
    <scope>NUCLEOTIDE SEQUENCE</scope>
    <source>
        <strain evidence="3">CBS 892.96</strain>
    </source>
</reference>
<dbReference type="InterPro" id="IPR022742">
    <property type="entry name" value="Hydrolase_4"/>
</dbReference>
<dbReference type="Gene3D" id="3.40.50.1820">
    <property type="entry name" value="alpha/beta hydrolase"/>
    <property type="match status" value="1"/>
</dbReference>
<dbReference type="EMBL" id="MU866354">
    <property type="protein sequence ID" value="KAK4173299.1"/>
    <property type="molecule type" value="Genomic_DNA"/>
</dbReference>
<evidence type="ECO:0000256" key="1">
    <source>
        <dbReference type="SAM" id="Phobius"/>
    </source>
</evidence>
<keyword evidence="1" id="KW-1133">Transmembrane helix</keyword>
<dbReference type="SUPFAM" id="SSF53474">
    <property type="entry name" value="alpha/beta-Hydrolases"/>
    <property type="match status" value="1"/>
</dbReference>
<proteinExistence type="predicted"/>
<dbReference type="Proteomes" id="UP001302321">
    <property type="component" value="Unassembled WGS sequence"/>
</dbReference>
<evidence type="ECO:0000259" key="2">
    <source>
        <dbReference type="Pfam" id="PF12146"/>
    </source>
</evidence>
<dbReference type="AlphaFoldDB" id="A0AAN6W0N6"/>
<dbReference type="PANTHER" id="PTHR11614">
    <property type="entry name" value="PHOSPHOLIPASE-RELATED"/>
    <property type="match status" value="1"/>
</dbReference>
<sequence length="392" mass="43341">MNALRQSDQCHVLSCGLSWPFSPQTSFHFVLLISLLFNPLTALILSIHHTPIIRPIRMVLEQEGTLSISGAELYTKSWLPDGPVKAKLVFIHGFSDHINRYPAFFSHLASKDIAVYGFDQRGWGRSVKKPAEKGLTGPTTQVLSDIAAFLSQPHLLGSPGSQEPVFVMGHSMGGGQVLTFAAEPKYESLVKKARGFLLEAPFIGFSPEERPSWLKITLGRLAGRLMPHFQLVHKIAVENLTRDKHVQVSIKEDELMHDTGTLEGFAGLLDRTNDLQQGKMKLGKEGVVKSLWVGHGTADKTTWFEATKQWFEGCAGGVKDRTLKAYEGWFHQLHCDGECSGEFFEDVANWILERAGGEKEEVVKAEEAPKVQEVAAVPEVADEGSQKAEAKL</sequence>
<accession>A0AAN6W0N6</accession>
<comment type="caution">
    <text evidence="3">The sequence shown here is derived from an EMBL/GenBank/DDBJ whole genome shotgun (WGS) entry which is preliminary data.</text>
</comment>